<dbReference type="Proteomes" id="UP001368654">
    <property type="component" value="Unassembled WGS sequence"/>
</dbReference>
<evidence type="ECO:0000313" key="2">
    <source>
        <dbReference type="Proteomes" id="UP001368654"/>
    </source>
</evidence>
<accession>A0ABU8LUF0</accession>
<sequence length="241" mass="25675">MAAIMRERAEKADLASLRAQLERVQGRKLDAPVLPVHPVLSELLPGGGLMPGGVYSLSGATSLLFGLLARPSQDGSWCGIIGMPEVGIEAAERLGVELERLVLVPEPGKRWIAVAATLAEVLPVVAVRPLSRAGNAEISRLSARLRDRGGVMLVQGPWPQAEATLAVSEARWEGLGKGHGYLATRTLTVTSSSKRWPVPRRRTMLLPNLDGTIVSAPEAATVSSWHDRARDMAPAPIRAVG</sequence>
<keyword evidence="2" id="KW-1185">Reference proteome</keyword>
<dbReference type="RefSeq" id="WP_337337543.1">
    <property type="nucleotide sequence ID" value="NZ_JBBDGL010000001.1"/>
</dbReference>
<protein>
    <recommendedName>
        <fullName evidence="3">Protein ImuA</fullName>
    </recommendedName>
</protein>
<comment type="caution">
    <text evidence="1">The sequence shown here is derived from an EMBL/GenBank/DDBJ whole genome shotgun (WGS) entry which is preliminary data.</text>
</comment>
<organism evidence="1 2">
    <name type="scientific">Microbacterium marmarense</name>
    <dbReference type="NCBI Taxonomy" id="3122051"/>
    <lineage>
        <taxon>Bacteria</taxon>
        <taxon>Bacillati</taxon>
        <taxon>Actinomycetota</taxon>
        <taxon>Actinomycetes</taxon>
        <taxon>Micrococcales</taxon>
        <taxon>Microbacteriaceae</taxon>
        <taxon>Microbacterium</taxon>
    </lineage>
</organism>
<dbReference type="EMBL" id="JBBDGL010000001">
    <property type="protein sequence ID" value="MEJ1155134.1"/>
    <property type="molecule type" value="Genomic_DNA"/>
</dbReference>
<reference evidence="1 2" key="1">
    <citation type="submission" date="2024-02" db="EMBL/GenBank/DDBJ databases">
        <authorList>
            <person name="Saticioglu I.B."/>
        </authorList>
    </citation>
    <scope>NUCLEOTIDE SEQUENCE [LARGE SCALE GENOMIC DNA]</scope>
    <source>
        <strain evidence="1 2">Mu-86</strain>
    </source>
</reference>
<evidence type="ECO:0008006" key="3">
    <source>
        <dbReference type="Google" id="ProtNLM"/>
    </source>
</evidence>
<gene>
    <name evidence="1" type="ORF">WDU96_05910</name>
</gene>
<proteinExistence type="predicted"/>
<name>A0ABU8LUF0_9MICO</name>
<evidence type="ECO:0000313" key="1">
    <source>
        <dbReference type="EMBL" id="MEJ1155134.1"/>
    </source>
</evidence>